<gene>
    <name evidence="8" type="ORF">MED217_13701</name>
</gene>
<dbReference type="PANTHER" id="PTHR10491">
    <property type="entry name" value="DTDP-4-DEHYDRORHAMNOSE REDUCTASE"/>
    <property type="match status" value="1"/>
</dbReference>
<comment type="caution">
    <text evidence="8">The sequence shown here is derived from an EMBL/GenBank/DDBJ whole genome shotgun (WGS) entry which is preliminary data.</text>
</comment>
<dbReference type="InterPro" id="IPR029903">
    <property type="entry name" value="RmlD-like-bd"/>
</dbReference>
<dbReference type="Pfam" id="PF04321">
    <property type="entry name" value="RmlD_sub_bind"/>
    <property type="match status" value="1"/>
</dbReference>
<dbReference type="Proteomes" id="UP000001601">
    <property type="component" value="Unassembled WGS sequence"/>
</dbReference>
<evidence type="ECO:0000256" key="2">
    <source>
        <dbReference type="ARBA" id="ARBA00010944"/>
    </source>
</evidence>
<evidence type="ECO:0000259" key="7">
    <source>
        <dbReference type="Pfam" id="PF04321"/>
    </source>
</evidence>
<accession>A3XR71</accession>
<feature type="domain" description="RmlD-like substrate binding" evidence="7">
    <location>
        <begin position="4"/>
        <end position="284"/>
    </location>
</feature>
<dbReference type="GO" id="GO:0008831">
    <property type="term" value="F:dTDP-4-dehydrorhamnose reductase activity"/>
    <property type="evidence" value="ECO:0007669"/>
    <property type="project" value="UniProtKB-EC"/>
</dbReference>
<dbReference type="CDD" id="cd05254">
    <property type="entry name" value="dTDP_HR_like_SDR_e"/>
    <property type="match status" value="1"/>
</dbReference>
<dbReference type="Gene3D" id="3.90.25.10">
    <property type="entry name" value="UDP-galactose 4-epimerase, domain 1"/>
    <property type="match status" value="1"/>
</dbReference>
<comment type="function">
    <text evidence="6">Catalyzes the reduction of dTDP-6-deoxy-L-lyxo-4-hexulose to yield dTDP-L-rhamnose.</text>
</comment>
<comment type="pathway">
    <text evidence="1 6">Carbohydrate biosynthesis; dTDP-L-rhamnose biosynthesis.</text>
</comment>
<dbReference type="GO" id="GO:0019305">
    <property type="term" value="P:dTDP-rhamnose biosynthetic process"/>
    <property type="evidence" value="ECO:0007669"/>
    <property type="project" value="UniProtKB-UniPathway"/>
</dbReference>
<reference evidence="8 9" key="1">
    <citation type="journal article" date="2007" name="Nature">
        <title>Light stimulates growth of proteorhodopsin-containing marine Flavobacteria.</title>
        <authorList>
            <person name="Gomez-Consarnau L."/>
            <person name="Gonzalez J.M."/>
            <person name="Coll-Llado M."/>
            <person name="Gourdon P."/>
            <person name="Pascher T."/>
            <person name="Neutze R."/>
            <person name="Pedros-Alio C."/>
            <person name="Pinhassi J."/>
        </authorList>
    </citation>
    <scope>NUCLEOTIDE SEQUENCE [LARGE SCALE GENOMIC DNA]</scope>
    <source>
        <strain evidence="8 9">MED217</strain>
    </source>
</reference>
<dbReference type="NCBIfam" id="TIGR01214">
    <property type="entry name" value="rmlD"/>
    <property type="match status" value="1"/>
</dbReference>
<keyword evidence="9" id="KW-1185">Reference proteome</keyword>
<dbReference type="HOGENOM" id="CLU_045518_1_2_10"/>
<keyword evidence="6" id="KW-0560">Oxidoreductase</keyword>
<dbReference type="STRING" id="398720.MED217_13701"/>
<evidence type="ECO:0000256" key="4">
    <source>
        <dbReference type="ARBA" id="ARBA00017099"/>
    </source>
</evidence>
<evidence type="ECO:0000313" key="8">
    <source>
        <dbReference type="EMBL" id="EAQ47950.1"/>
    </source>
</evidence>
<dbReference type="GO" id="GO:0005829">
    <property type="term" value="C:cytosol"/>
    <property type="evidence" value="ECO:0007669"/>
    <property type="project" value="TreeGrafter"/>
</dbReference>
<sequence>MSKRILVTGSNGQLGQELQVLASTYPDMLFDFVTREEFDLEDEEQLLTYLNKTTPDYVINCAAYTAVDKAESEPEKATQINAHAVRLLANWSAEHHAKLVHISTDYVFDGSSSIPYTETAVTNPQSVYGSTKLEGEQAALASNPEVLIIRTAWVYSVFGNNFVKTMLRLMQERDSLNIVKDQIGSPTYAADLAQAILKILASAHWESGIYHYSNAGRISWYEFAQAIKEVAGLACDLDGIPTSAYPTPAKRPAYSLLNTQKIQQVYKVAVPDYKESLTMCLQHLGVAKN</sequence>
<dbReference type="PANTHER" id="PTHR10491:SF4">
    <property type="entry name" value="METHIONINE ADENOSYLTRANSFERASE 2 SUBUNIT BETA"/>
    <property type="match status" value="1"/>
</dbReference>
<evidence type="ECO:0000313" key="9">
    <source>
        <dbReference type="Proteomes" id="UP000001601"/>
    </source>
</evidence>
<evidence type="ECO:0000256" key="5">
    <source>
        <dbReference type="ARBA" id="ARBA00048200"/>
    </source>
</evidence>
<evidence type="ECO:0000256" key="3">
    <source>
        <dbReference type="ARBA" id="ARBA00012929"/>
    </source>
</evidence>
<dbReference type="OrthoDB" id="9803892at2"/>
<name>A3XR71_LEEBM</name>
<protein>
    <recommendedName>
        <fullName evidence="4 6">dTDP-4-dehydrorhamnose reductase</fullName>
        <ecNumber evidence="3 6">1.1.1.133</ecNumber>
    </recommendedName>
</protein>
<dbReference type="AlphaFoldDB" id="A3XR71"/>
<dbReference type="RefSeq" id="WP_009781094.1">
    <property type="nucleotide sequence ID" value="NZ_CH672395.1"/>
</dbReference>
<dbReference type="InterPro" id="IPR036291">
    <property type="entry name" value="NAD(P)-bd_dom_sf"/>
</dbReference>
<dbReference type="EMBL" id="AANC01000011">
    <property type="protein sequence ID" value="EAQ47950.1"/>
    <property type="molecule type" value="Genomic_DNA"/>
</dbReference>
<proteinExistence type="inferred from homology"/>
<dbReference type="eggNOG" id="COG1091">
    <property type="taxonomic scope" value="Bacteria"/>
</dbReference>
<organism evidence="8 9">
    <name type="scientific">Leeuwenhoekiella blandensis (strain CECT 7118 / CCUG 51940 / KCTC 22103 / MED217)</name>
    <name type="common">Flavobacterium sp. (strain MED217)</name>
    <dbReference type="NCBI Taxonomy" id="398720"/>
    <lineage>
        <taxon>Bacteria</taxon>
        <taxon>Pseudomonadati</taxon>
        <taxon>Bacteroidota</taxon>
        <taxon>Flavobacteriia</taxon>
        <taxon>Flavobacteriales</taxon>
        <taxon>Flavobacteriaceae</taxon>
        <taxon>Leeuwenhoekiella</taxon>
    </lineage>
</organism>
<keyword evidence="6" id="KW-0521">NADP</keyword>
<dbReference type="Gene3D" id="3.40.50.720">
    <property type="entry name" value="NAD(P)-binding Rossmann-like Domain"/>
    <property type="match status" value="1"/>
</dbReference>
<dbReference type="SUPFAM" id="SSF51735">
    <property type="entry name" value="NAD(P)-binding Rossmann-fold domains"/>
    <property type="match status" value="1"/>
</dbReference>
<comment type="similarity">
    <text evidence="2 6">Belongs to the dTDP-4-dehydrorhamnose reductase family.</text>
</comment>
<dbReference type="EC" id="1.1.1.133" evidence="3 6"/>
<evidence type="ECO:0000256" key="1">
    <source>
        <dbReference type="ARBA" id="ARBA00004781"/>
    </source>
</evidence>
<comment type="catalytic activity">
    <reaction evidence="5">
        <text>dTDP-beta-L-rhamnose + NADP(+) = dTDP-4-dehydro-beta-L-rhamnose + NADPH + H(+)</text>
        <dbReference type="Rhea" id="RHEA:21796"/>
        <dbReference type="ChEBI" id="CHEBI:15378"/>
        <dbReference type="ChEBI" id="CHEBI:57510"/>
        <dbReference type="ChEBI" id="CHEBI:57783"/>
        <dbReference type="ChEBI" id="CHEBI:58349"/>
        <dbReference type="ChEBI" id="CHEBI:62830"/>
        <dbReference type="EC" id="1.1.1.133"/>
    </reaction>
</comment>
<dbReference type="InterPro" id="IPR005913">
    <property type="entry name" value="dTDP_dehydrorham_reduct"/>
</dbReference>
<evidence type="ECO:0000256" key="6">
    <source>
        <dbReference type="RuleBase" id="RU364082"/>
    </source>
</evidence>
<dbReference type="UniPathway" id="UPA00124"/>